<evidence type="ECO:0000256" key="5">
    <source>
        <dbReference type="ARBA" id="ARBA00023004"/>
    </source>
</evidence>
<dbReference type="GO" id="GO:0020037">
    <property type="term" value="F:heme binding"/>
    <property type="evidence" value="ECO:0007669"/>
    <property type="project" value="InterPro"/>
</dbReference>
<evidence type="ECO:0000256" key="3">
    <source>
        <dbReference type="ARBA" id="ARBA00022723"/>
    </source>
</evidence>
<comment type="similarity">
    <text evidence="1 7">Belongs to the cytochrome P450 family.</text>
</comment>
<gene>
    <name evidence="8" type="ORF">FPZ47_07875</name>
</gene>
<dbReference type="GO" id="GO:0004497">
    <property type="term" value="F:monooxygenase activity"/>
    <property type="evidence" value="ECO:0007669"/>
    <property type="project" value="UniProtKB-KW"/>
</dbReference>
<evidence type="ECO:0000256" key="2">
    <source>
        <dbReference type="ARBA" id="ARBA00022617"/>
    </source>
</evidence>
<sequence length="395" mass="43512">MKTSTDIEQRPNFYESAPMAFDRSAGWRYVRDRGDVYEADGMWYLTSLEAVRFAQHHPEIFSSAGGYDVGSPIPMVPLMIDPPDHARYRRLLDPMLSPRVINDLEDDLRRQAAELVEPLVGQGRCDAITDLAELFPTQVLLTLLGLPVADRDKFKLWSDALTSDASKSEATPAAMEAGAALLGYLQEHVNVKRGRPNPGSDAMIDRLLAVADHEGLTDLDILGMCFLFVLAALDTTTGAIGFTMYHLARRPDLRQTVIDDPALINPLVEEILRLELPAPMVPRRTTREVNVAGVTIPAGAMVRICMATANREAASGAAPDEIDLSAAGRAHLSFGGGIHRCLGSHLARRELRLIVEEFHARIPDYELPQGFEPRIAWPTGTYHLESLPLVFKAQG</sequence>
<dbReference type="PRINTS" id="PR00385">
    <property type="entry name" value="P450"/>
</dbReference>
<reference evidence="8 9" key="1">
    <citation type="submission" date="2019-07" db="EMBL/GenBank/DDBJ databases">
        <title>New Mycobacterium species.</title>
        <authorList>
            <person name="Tortoli E."/>
            <person name="Ghielmetti G."/>
            <person name="Friedel U."/>
            <person name="Trovato A."/>
        </authorList>
    </citation>
    <scope>NUCLEOTIDE SEQUENCE [LARGE SCALE GENOMIC DNA]</scope>
    <source>
        <strain evidence="8 9">16-83</strain>
    </source>
</reference>
<dbReference type="Proteomes" id="UP000320513">
    <property type="component" value="Unassembled WGS sequence"/>
</dbReference>
<organism evidence="8 9">
    <name type="scientific">Mycobacterium helveticum</name>
    <dbReference type="NCBI Taxonomy" id="2592811"/>
    <lineage>
        <taxon>Bacteria</taxon>
        <taxon>Bacillati</taxon>
        <taxon>Actinomycetota</taxon>
        <taxon>Actinomycetes</taxon>
        <taxon>Mycobacteriales</taxon>
        <taxon>Mycobacteriaceae</taxon>
        <taxon>Mycobacterium</taxon>
    </lineage>
</organism>
<dbReference type="EMBL" id="VMQU01000024">
    <property type="protein sequence ID" value="TVS90739.1"/>
    <property type="molecule type" value="Genomic_DNA"/>
</dbReference>
<dbReference type="PROSITE" id="PS00086">
    <property type="entry name" value="CYTOCHROME_P450"/>
    <property type="match status" value="1"/>
</dbReference>
<dbReference type="SUPFAM" id="SSF48264">
    <property type="entry name" value="Cytochrome P450"/>
    <property type="match status" value="1"/>
</dbReference>
<dbReference type="RefSeq" id="WP_144945527.1">
    <property type="nucleotide sequence ID" value="NZ_VMQU01000024.1"/>
</dbReference>
<evidence type="ECO:0000256" key="6">
    <source>
        <dbReference type="ARBA" id="ARBA00023033"/>
    </source>
</evidence>
<evidence type="ECO:0000313" key="8">
    <source>
        <dbReference type="EMBL" id="TVS90739.1"/>
    </source>
</evidence>
<dbReference type="GO" id="GO:0005506">
    <property type="term" value="F:iron ion binding"/>
    <property type="evidence" value="ECO:0007669"/>
    <property type="project" value="InterPro"/>
</dbReference>
<dbReference type="InterPro" id="IPR001128">
    <property type="entry name" value="Cyt_P450"/>
</dbReference>
<keyword evidence="9" id="KW-1185">Reference proteome</keyword>
<keyword evidence="2 7" id="KW-0349">Heme</keyword>
<keyword evidence="3 7" id="KW-0479">Metal-binding</keyword>
<dbReference type="InterPro" id="IPR036396">
    <property type="entry name" value="Cyt_P450_sf"/>
</dbReference>
<dbReference type="InterPro" id="IPR002397">
    <property type="entry name" value="Cyt_P450_B"/>
</dbReference>
<keyword evidence="6 7" id="KW-0503">Monooxygenase</keyword>
<evidence type="ECO:0000256" key="1">
    <source>
        <dbReference type="ARBA" id="ARBA00010617"/>
    </source>
</evidence>
<dbReference type="PANTHER" id="PTHR46696">
    <property type="entry name" value="P450, PUTATIVE (EUROFUNG)-RELATED"/>
    <property type="match status" value="1"/>
</dbReference>
<dbReference type="AlphaFoldDB" id="A0A557XXA0"/>
<comment type="caution">
    <text evidence="8">The sequence shown here is derived from an EMBL/GenBank/DDBJ whole genome shotgun (WGS) entry which is preliminary data.</text>
</comment>
<name>A0A557XXA0_9MYCO</name>
<proteinExistence type="inferred from homology"/>
<dbReference type="PRINTS" id="PR00359">
    <property type="entry name" value="BP450"/>
</dbReference>
<dbReference type="Pfam" id="PF00067">
    <property type="entry name" value="p450"/>
    <property type="match status" value="1"/>
</dbReference>
<keyword evidence="4 7" id="KW-0560">Oxidoreductase</keyword>
<dbReference type="InterPro" id="IPR017972">
    <property type="entry name" value="Cyt_P450_CS"/>
</dbReference>
<keyword evidence="5 7" id="KW-0408">Iron</keyword>
<dbReference type="OrthoDB" id="3599725at2"/>
<evidence type="ECO:0000256" key="7">
    <source>
        <dbReference type="RuleBase" id="RU000461"/>
    </source>
</evidence>
<dbReference type="Gene3D" id="1.10.630.10">
    <property type="entry name" value="Cytochrome P450"/>
    <property type="match status" value="1"/>
</dbReference>
<evidence type="ECO:0000313" key="9">
    <source>
        <dbReference type="Proteomes" id="UP000320513"/>
    </source>
</evidence>
<accession>A0A557XXA0</accession>
<dbReference type="GO" id="GO:0016705">
    <property type="term" value="F:oxidoreductase activity, acting on paired donors, with incorporation or reduction of molecular oxygen"/>
    <property type="evidence" value="ECO:0007669"/>
    <property type="project" value="InterPro"/>
</dbReference>
<evidence type="ECO:0000256" key="4">
    <source>
        <dbReference type="ARBA" id="ARBA00023002"/>
    </source>
</evidence>
<protein>
    <submittedName>
        <fullName evidence="8">Cytochrome P450</fullName>
    </submittedName>
</protein>
<dbReference type="PANTHER" id="PTHR46696:SF6">
    <property type="entry name" value="P450, PUTATIVE (EUROFUNG)-RELATED"/>
    <property type="match status" value="1"/>
</dbReference>